<evidence type="ECO:0000313" key="4">
    <source>
        <dbReference type="Proteomes" id="UP000323454"/>
    </source>
</evidence>
<gene>
    <name evidence="3" type="ORF">F0L68_02315</name>
</gene>
<evidence type="ECO:0000256" key="1">
    <source>
        <dbReference type="PROSITE-ProRule" id="PRU01251"/>
    </source>
</evidence>
<dbReference type="RefSeq" id="WP_149847699.1">
    <property type="nucleotide sequence ID" value="NZ_VUOB01000002.1"/>
</dbReference>
<proteinExistence type="predicted"/>
<dbReference type="InterPro" id="IPR004176">
    <property type="entry name" value="Clp_R_N"/>
</dbReference>
<dbReference type="PANTHER" id="PTHR47016:SF5">
    <property type="entry name" value="CLP DOMAIN SUPERFAMILY PROTEIN"/>
    <property type="match status" value="1"/>
</dbReference>
<feature type="domain" description="Clp R" evidence="2">
    <location>
        <begin position="2"/>
        <end position="187"/>
    </location>
</feature>
<name>A0A5B2XUI9_9PSEU</name>
<dbReference type="AlphaFoldDB" id="A0A5B2XUI9"/>
<reference evidence="3 4" key="2">
    <citation type="submission" date="2019-09" db="EMBL/GenBank/DDBJ databases">
        <authorList>
            <person name="Jin C."/>
        </authorList>
    </citation>
    <scope>NUCLEOTIDE SEQUENCE [LARGE SCALE GENOMIC DNA]</scope>
    <source>
        <strain evidence="3 4">AN110305</strain>
    </source>
</reference>
<dbReference type="PANTHER" id="PTHR47016">
    <property type="entry name" value="ATP-DEPENDENT CLP PROTEASE ATP-BINDING SUBUNIT CLPT1, CHLOROPLASTIC"/>
    <property type="match status" value="1"/>
</dbReference>
<dbReference type="OrthoDB" id="3628183at2"/>
<organism evidence="3 4">
    <name type="scientific">Solihabitans fulvus</name>
    <dbReference type="NCBI Taxonomy" id="1892852"/>
    <lineage>
        <taxon>Bacteria</taxon>
        <taxon>Bacillati</taxon>
        <taxon>Actinomycetota</taxon>
        <taxon>Actinomycetes</taxon>
        <taxon>Pseudonocardiales</taxon>
        <taxon>Pseudonocardiaceae</taxon>
        <taxon>Solihabitans</taxon>
    </lineage>
</organism>
<keyword evidence="4" id="KW-1185">Reference proteome</keyword>
<dbReference type="Pfam" id="PF02861">
    <property type="entry name" value="Clp_N"/>
    <property type="match status" value="2"/>
</dbReference>
<evidence type="ECO:0000259" key="2">
    <source>
        <dbReference type="PROSITE" id="PS51903"/>
    </source>
</evidence>
<dbReference type="Gene3D" id="1.10.1780.10">
    <property type="entry name" value="Clp, N-terminal domain"/>
    <property type="match status" value="2"/>
</dbReference>
<keyword evidence="3" id="KW-0378">Hydrolase</keyword>
<dbReference type="PROSITE" id="PS51903">
    <property type="entry name" value="CLP_R"/>
    <property type="match status" value="1"/>
</dbReference>
<dbReference type="InterPro" id="IPR044217">
    <property type="entry name" value="CLPT1/2"/>
</dbReference>
<dbReference type="GO" id="GO:0008233">
    <property type="term" value="F:peptidase activity"/>
    <property type="evidence" value="ECO:0007669"/>
    <property type="project" value="UniProtKB-KW"/>
</dbReference>
<evidence type="ECO:0000313" key="3">
    <source>
        <dbReference type="EMBL" id="KAA2266592.1"/>
    </source>
</evidence>
<dbReference type="SUPFAM" id="SSF81923">
    <property type="entry name" value="Double Clp-N motif"/>
    <property type="match status" value="2"/>
</dbReference>
<dbReference type="InterPro" id="IPR036628">
    <property type="entry name" value="Clp_N_dom_sf"/>
</dbReference>
<comment type="caution">
    <text evidence="3">The sequence shown here is derived from an EMBL/GenBank/DDBJ whole genome shotgun (WGS) entry which is preliminary data.</text>
</comment>
<sequence length="190" mass="20479">MFEQFTQDARQTVVLAQSAARRLGHHYIGTEHLLLGLLSQPHTLAARLLVVRGLDLAYAETTVLRLLGTPGLDARDADALGTIGIDLSAIKEKVEATFGRGALDRDPAHTRAGRFAGGGHIPFTKRAKKVLELSLREALRLKHKHIADGHLLLGLLREGEGLAAKVLAEAGIDFAQLRADLDRDIPAVPA</sequence>
<protein>
    <submittedName>
        <fullName evidence="3">Clp protease</fullName>
    </submittedName>
</protein>
<keyword evidence="1" id="KW-0677">Repeat</keyword>
<reference evidence="3 4" key="1">
    <citation type="submission" date="2019-09" db="EMBL/GenBank/DDBJ databases">
        <title>Goodfellowia gen. nov., a new genus of the Pseudonocardineae related to Actinoalloteichus, containing Goodfellowia coeruleoviolacea gen. nov., comb. nov. gen. nov., comb. nov.</title>
        <authorList>
            <person name="Labeda D."/>
        </authorList>
    </citation>
    <scope>NUCLEOTIDE SEQUENCE [LARGE SCALE GENOMIC DNA]</scope>
    <source>
        <strain evidence="3 4">AN110305</strain>
    </source>
</reference>
<keyword evidence="3" id="KW-0645">Protease</keyword>
<dbReference type="EMBL" id="VUOB01000002">
    <property type="protein sequence ID" value="KAA2266592.1"/>
    <property type="molecule type" value="Genomic_DNA"/>
</dbReference>
<dbReference type="Proteomes" id="UP000323454">
    <property type="component" value="Unassembled WGS sequence"/>
</dbReference>
<dbReference type="GO" id="GO:0006508">
    <property type="term" value="P:proteolysis"/>
    <property type="evidence" value="ECO:0007669"/>
    <property type="project" value="UniProtKB-KW"/>
</dbReference>
<accession>A0A5B2XUI9</accession>